<proteinExistence type="predicted"/>
<evidence type="ECO:0000313" key="1">
    <source>
        <dbReference type="EMBL" id="AQG81232.1"/>
    </source>
</evidence>
<accession>A0A1P9X0T1</accession>
<dbReference type="Proteomes" id="UP000187941">
    <property type="component" value="Chromosome"/>
</dbReference>
<evidence type="ECO:0000313" key="2">
    <source>
        <dbReference type="Proteomes" id="UP000187941"/>
    </source>
</evidence>
<dbReference type="STRING" id="1178516.AWR27_19045"/>
<dbReference type="KEGG" id="smon:AWR27_19045"/>
<organism evidence="1 2">
    <name type="scientific">Spirosoma montaniterrae</name>
    <dbReference type="NCBI Taxonomy" id="1178516"/>
    <lineage>
        <taxon>Bacteria</taxon>
        <taxon>Pseudomonadati</taxon>
        <taxon>Bacteroidota</taxon>
        <taxon>Cytophagia</taxon>
        <taxon>Cytophagales</taxon>
        <taxon>Cytophagaceae</taxon>
        <taxon>Spirosoma</taxon>
    </lineage>
</organism>
<keyword evidence="2" id="KW-1185">Reference proteome</keyword>
<dbReference type="EMBL" id="CP014263">
    <property type="protein sequence ID" value="AQG81232.1"/>
    <property type="molecule type" value="Genomic_DNA"/>
</dbReference>
<name>A0A1P9X0T1_9BACT</name>
<sequence>MIGEILLRLKLVKQQYLTSLQLTLNYHLIRCLSHLCGKELMKLIVLLTCSLHRMAEQIARVIDDTESIIRFVYSPFHVKKDKLRREAFLPPKFRTDVSVQRLRYSDEDICRQIGMSQQRYEIPTKEWKGMAGFKADTVLAKAKNNEPIQLVSSPIDSAGEYRKIEEIIFSDDPGLPAHADILYDYHPVEGEALPVFVKEYAQYICEKSRYFADPNPSSAKWEGNPVVLI</sequence>
<reference evidence="1 2" key="1">
    <citation type="submission" date="2016-01" db="EMBL/GenBank/DDBJ databases">
        <authorList>
            <person name="Oliw E.H."/>
        </authorList>
    </citation>
    <scope>NUCLEOTIDE SEQUENCE [LARGE SCALE GENOMIC DNA]</scope>
    <source>
        <strain evidence="1 2">DY10</strain>
    </source>
</reference>
<gene>
    <name evidence="1" type="ORF">AWR27_19045</name>
</gene>
<dbReference type="AlphaFoldDB" id="A0A1P9X0T1"/>
<protein>
    <submittedName>
        <fullName evidence="1">Uncharacterized protein</fullName>
    </submittedName>
</protein>